<accession>A0A1I4R9A5</accession>
<gene>
    <name evidence="1" type="ORF">SAMN05192568_103422</name>
</gene>
<proteinExistence type="predicted"/>
<name>A0A1I4R9A5_9HYPH</name>
<dbReference type="EMBL" id="FOTK01000034">
    <property type="protein sequence ID" value="SFM48884.1"/>
    <property type="molecule type" value="Genomic_DNA"/>
</dbReference>
<evidence type="ECO:0008006" key="3">
    <source>
        <dbReference type="Google" id="ProtNLM"/>
    </source>
</evidence>
<organism evidence="1 2">
    <name type="scientific">Methylobacterium pseudosasicola</name>
    <dbReference type="NCBI Taxonomy" id="582667"/>
    <lineage>
        <taxon>Bacteria</taxon>
        <taxon>Pseudomonadati</taxon>
        <taxon>Pseudomonadota</taxon>
        <taxon>Alphaproteobacteria</taxon>
        <taxon>Hyphomicrobiales</taxon>
        <taxon>Methylobacteriaceae</taxon>
        <taxon>Methylobacterium</taxon>
    </lineage>
</organism>
<reference evidence="2" key="1">
    <citation type="submission" date="2016-10" db="EMBL/GenBank/DDBJ databases">
        <authorList>
            <person name="Varghese N."/>
            <person name="Submissions S."/>
        </authorList>
    </citation>
    <scope>NUCLEOTIDE SEQUENCE [LARGE SCALE GENOMIC DNA]</scope>
    <source>
        <strain evidence="2">BL36</strain>
    </source>
</reference>
<protein>
    <recommendedName>
        <fullName evidence="3">Competence protein CoiA-like family protein</fullName>
    </recommendedName>
</protein>
<dbReference type="Proteomes" id="UP000199048">
    <property type="component" value="Unassembled WGS sequence"/>
</dbReference>
<dbReference type="STRING" id="582667.SAMN05192568_103422"/>
<dbReference type="AlphaFoldDB" id="A0A1I4R9A5"/>
<evidence type="ECO:0000313" key="1">
    <source>
        <dbReference type="EMBL" id="SFM48884.1"/>
    </source>
</evidence>
<keyword evidence="2" id="KW-1185">Reference proteome</keyword>
<evidence type="ECO:0000313" key="2">
    <source>
        <dbReference type="Proteomes" id="UP000199048"/>
    </source>
</evidence>
<dbReference type="OrthoDB" id="9134102at2"/>
<sequence>MQDGENASWLPDGLAFGERADGGLVHISEVRSGLACGCRCPSCGRPLVARKGDLVRHHFGHHGVAGERPCRGGPETALHRFAKELLASRLALALPPLLRDGERKPLHRGGVYRFDAAVLEHRLGAIVPDVIVRRANRDLMVEFRVMHASGPDKVAGIANLGLAAIEIDLSGLALNVPRRELEDAILLHAPREWLHNPKLKVSAAMETDIAARPTRPPGRLTTTLERDYATGCREARTMRVRGLAPARIRADGLPQAIGLEVAGFGCFTVSPQDWQALILMTALDRALLGTSCAVDVKVALRQVREREWLRGRFCRLSTGEEAALHASLPSFAPPGAAITAWAMELSRQGVLMPSSARGQWMIRRETLQLVSDARRSRTASVQ</sequence>